<dbReference type="Proteomes" id="UP000738126">
    <property type="component" value="Unassembled WGS sequence"/>
</dbReference>
<keyword evidence="2" id="KW-1185">Reference proteome</keyword>
<gene>
    <name evidence="1" type="ORF">CKO13_09990</name>
</gene>
<protein>
    <submittedName>
        <fullName evidence="1">Uncharacterized protein</fullName>
    </submittedName>
</protein>
<reference evidence="1 2" key="1">
    <citation type="journal article" date="2020" name="Microorganisms">
        <title>Osmotic Adaptation and Compatible Solute Biosynthesis of Phototrophic Bacteria as Revealed from Genome Analyses.</title>
        <authorList>
            <person name="Imhoff J.F."/>
            <person name="Rahn T."/>
            <person name="Kunzel S."/>
            <person name="Keller A."/>
            <person name="Neulinger S.C."/>
        </authorList>
    </citation>
    <scope>NUCLEOTIDE SEQUENCE [LARGE SCALE GENOMIC DNA]</scope>
    <source>
        <strain evidence="1 2">DSM 15116</strain>
    </source>
</reference>
<evidence type="ECO:0000313" key="1">
    <source>
        <dbReference type="EMBL" id="MBK1727340.1"/>
    </source>
</evidence>
<comment type="caution">
    <text evidence="1">The sequence shown here is derived from an EMBL/GenBank/DDBJ whole genome shotgun (WGS) entry which is preliminary data.</text>
</comment>
<organism evidence="1 2">
    <name type="scientific">Halorhodospira neutriphila</name>
    <dbReference type="NCBI Taxonomy" id="168379"/>
    <lineage>
        <taxon>Bacteria</taxon>
        <taxon>Pseudomonadati</taxon>
        <taxon>Pseudomonadota</taxon>
        <taxon>Gammaproteobacteria</taxon>
        <taxon>Chromatiales</taxon>
        <taxon>Ectothiorhodospiraceae</taxon>
        <taxon>Halorhodospira</taxon>
    </lineage>
</organism>
<name>A0ABS1E751_9GAMM</name>
<proteinExistence type="predicted"/>
<evidence type="ECO:0000313" key="2">
    <source>
        <dbReference type="Proteomes" id="UP000738126"/>
    </source>
</evidence>
<dbReference type="RefSeq" id="WP_338034632.1">
    <property type="nucleotide sequence ID" value="NZ_NRSH01000132.1"/>
</dbReference>
<sequence>MRAVLEALVAEQEGVTLVRLEQLPPEQLVAPQSPGEDGEAPLPPIYRHTVRLVVRASYRAVTAYLQSVESLDWQFNWQSMTYQVETYPQARVTLELSTLSGYEAWIGV</sequence>
<accession>A0ABS1E751</accession>
<dbReference type="EMBL" id="NRSH01000132">
    <property type="protein sequence ID" value="MBK1727340.1"/>
    <property type="molecule type" value="Genomic_DNA"/>
</dbReference>